<keyword evidence="2 3" id="KW-0040">ANK repeat</keyword>
<feature type="region of interest" description="Disordered" evidence="4">
    <location>
        <begin position="117"/>
        <end position="196"/>
    </location>
</feature>
<dbReference type="PROSITE" id="PS50088">
    <property type="entry name" value="ANK_REPEAT"/>
    <property type="match status" value="3"/>
</dbReference>
<feature type="repeat" description="ANK" evidence="3">
    <location>
        <begin position="22"/>
        <end position="54"/>
    </location>
</feature>
<gene>
    <name evidence="5" type="primary">notch</name>
</gene>
<dbReference type="PANTHER" id="PTHR24198:SF165">
    <property type="entry name" value="ANKYRIN REPEAT-CONTAINING PROTEIN-RELATED"/>
    <property type="match status" value="1"/>
</dbReference>
<proteinExistence type="evidence at transcript level"/>
<dbReference type="InterPro" id="IPR036770">
    <property type="entry name" value="Ankyrin_rpt-contain_sf"/>
</dbReference>
<evidence type="ECO:0000313" key="5">
    <source>
        <dbReference type="EMBL" id="ADP89476.1"/>
    </source>
</evidence>
<feature type="non-terminal residue" evidence="5">
    <location>
        <position position="1"/>
    </location>
</feature>
<reference evidence="5" key="1">
    <citation type="submission" date="2010-10" db="EMBL/GenBank/DDBJ databases">
        <title>Sequence analysis and expressions in different development stages of notch gene of Artemia sinica.</title>
        <authorList>
            <person name="Lizhe S."/>
            <person name="Lin H."/>
        </authorList>
    </citation>
    <scope>NUCLEOTIDE SEQUENCE</scope>
</reference>
<name>E5LCD8_9CRUS</name>
<feature type="repeat" description="ANK" evidence="3">
    <location>
        <begin position="55"/>
        <end position="87"/>
    </location>
</feature>
<evidence type="ECO:0000256" key="3">
    <source>
        <dbReference type="PROSITE-ProRule" id="PRU00023"/>
    </source>
</evidence>
<evidence type="ECO:0000256" key="1">
    <source>
        <dbReference type="ARBA" id="ARBA00022737"/>
    </source>
</evidence>
<feature type="non-terminal residue" evidence="5">
    <location>
        <position position="293"/>
    </location>
</feature>
<dbReference type="AlphaFoldDB" id="E5LCD8"/>
<sequence length="293" mass="31791">AIEGVVENLIQAGADINAADEHGKTALHWAAAVNNLEAVTSLLGHGANKDAQNDKDETPLFLAAREGSYEAVRALIDSGANRDIADHMDRLPRDVAQERQHTDIVRLLDEYLPRSSVPSQMVHHQTQPPPLPPRGLQEERPPKPKKRPKSGVGEGSCSGSGVETINMANTLSKRRTSNKKKEKIQNSVQSVDSTSTVSITLSPANSHSLDQHGLMGYGSHPHMVGPQPPTYDDCIRASSMQALPISVDTFHFNMGYDYSTHQRQASLPAAHAGNVFNNPYQSTTLSPPQFTLS</sequence>
<feature type="compositionally biased region" description="Polar residues" evidence="4">
    <location>
        <begin position="117"/>
        <end position="126"/>
    </location>
</feature>
<evidence type="ECO:0000256" key="2">
    <source>
        <dbReference type="ARBA" id="ARBA00023043"/>
    </source>
</evidence>
<dbReference type="PANTHER" id="PTHR24198">
    <property type="entry name" value="ANKYRIN REPEAT AND PROTEIN KINASE DOMAIN-CONTAINING PROTEIN"/>
    <property type="match status" value="1"/>
</dbReference>
<evidence type="ECO:0000256" key="4">
    <source>
        <dbReference type="SAM" id="MobiDB-lite"/>
    </source>
</evidence>
<keyword evidence="1" id="KW-0677">Repeat</keyword>
<feature type="compositionally biased region" description="Basic residues" evidence="4">
    <location>
        <begin position="172"/>
        <end position="182"/>
    </location>
</feature>
<dbReference type="PROSITE" id="PS50297">
    <property type="entry name" value="ANK_REP_REGION"/>
    <property type="match status" value="2"/>
</dbReference>
<dbReference type="Pfam" id="PF12796">
    <property type="entry name" value="Ank_2"/>
    <property type="match status" value="1"/>
</dbReference>
<accession>E5LCD8</accession>
<feature type="repeat" description="ANK" evidence="3">
    <location>
        <begin position="1"/>
        <end position="21"/>
    </location>
</feature>
<dbReference type="SMART" id="SM00248">
    <property type="entry name" value="ANK"/>
    <property type="match status" value="2"/>
</dbReference>
<protein>
    <submittedName>
        <fullName evidence="5">Notch</fullName>
    </submittedName>
</protein>
<feature type="compositionally biased region" description="Low complexity" evidence="4">
    <location>
        <begin position="187"/>
        <end position="196"/>
    </location>
</feature>
<dbReference type="EMBL" id="HQ404998">
    <property type="protein sequence ID" value="ADP89476.1"/>
    <property type="molecule type" value="mRNA"/>
</dbReference>
<organism evidence="5">
    <name type="scientific">Artemia sinica</name>
    <dbReference type="NCBI Taxonomy" id="112780"/>
    <lineage>
        <taxon>Eukaryota</taxon>
        <taxon>Metazoa</taxon>
        <taxon>Ecdysozoa</taxon>
        <taxon>Arthropoda</taxon>
        <taxon>Crustacea</taxon>
        <taxon>Branchiopoda</taxon>
        <taxon>Anostraca</taxon>
        <taxon>Artemiidae</taxon>
        <taxon>Artemia</taxon>
    </lineage>
</organism>
<dbReference type="InterPro" id="IPR002110">
    <property type="entry name" value="Ankyrin_rpt"/>
</dbReference>
<dbReference type="Gene3D" id="1.25.40.20">
    <property type="entry name" value="Ankyrin repeat-containing domain"/>
    <property type="match status" value="1"/>
</dbReference>
<dbReference type="SUPFAM" id="SSF48403">
    <property type="entry name" value="Ankyrin repeat"/>
    <property type="match status" value="1"/>
</dbReference>